<keyword evidence="6" id="KW-0560">Oxidoreductase</keyword>
<keyword evidence="7 10" id="KW-0472">Membrane</keyword>
<dbReference type="GO" id="GO:0016491">
    <property type="term" value="F:oxidoreductase activity"/>
    <property type="evidence" value="ECO:0007669"/>
    <property type="project" value="UniProtKB-KW"/>
</dbReference>
<evidence type="ECO:0000256" key="2">
    <source>
        <dbReference type="ARBA" id="ARBA00006214"/>
    </source>
</evidence>
<dbReference type="Pfam" id="PF07884">
    <property type="entry name" value="VKOR"/>
    <property type="match status" value="1"/>
</dbReference>
<dbReference type="Gene3D" id="3.40.30.10">
    <property type="entry name" value="Glutaredoxin"/>
    <property type="match status" value="1"/>
</dbReference>
<reference evidence="12 13" key="1">
    <citation type="submission" date="2018-03" db="EMBL/GenBank/DDBJ databases">
        <title>Genomic Encyclopedia of Archaeal and Bacterial Type Strains, Phase II (KMG-II): from individual species to whole genera.</title>
        <authorList>
            <person name="Goeker M."/>
        </authorList>
    </citation>
    <scope>NUCLEOTIDE SEQUENCE [LARGE SCALE GENOMIC DNA]</scope>
    <source>
        <strain evidence="12 13">DSM 28057</strain>
    </source>
</reference>
<evidence type="ECO:0000256" key="5">
    <source>
        <dbReference type="ARBA" id="ARBA00022989"/>
    </source>
</evidence>
<feature type="transmembrane region" description="Helical" evidence="10">
    <location>
        <begin position="138"/>
        <end position="159"/>
    </location>
</feature>
<evidence type="ECO:0000313" key="12">
    <source>
        <dbReference type="EMBL" id="PSL04471.1"/>
    </source>
</evidence>
<evidence type="ECO:0000313" key="13">
    <source>
        <dbReference type="Proteomes" id="UP000240708"/>
    </source>
</evidence>
<feature type="transmembrane region" description="Helical" evidence="10">
    <location>
        <begin position="171"/>
        <end position="192"/>
    </location>
</feature>
<organism evidence="12 13">
    <name type="scientific">Cecembia rubra</name>
    <dbReference type="NCBI Taxonomy" id="1485585"/>
    <lineage>
        <taxon>Bacteria</taxon>
        <taxon>Pseudomonadati</taxon>
        <taxon>Bacteroidota</taxon>
        <taxon>Cytophagia</taxon>
        <taxon>Cytophagales</taxon>
        <taxon>Cyclobacteriaceae</taxon>
        <taxon>Cecembia</taxon>
    </lineage>
</organism>
<dbReference type="PROSITE" id="PS50990">
    <property type="entry name" value="PEPTIDASE_C39"/>
    <property type="match status" value="1"/>
</dbReference>
<dbReference type="InterPro" id="IPR012932">
    <property type="entry name" value="VKOR"/>
</dbReference>
<dbReference type="GO" id="GO:0048038">
    <property type="term" value="F:quinone binding"/>
    <property type="evidence" value="ECO:0007669"/>
    <property type="project" value="UniProtKB-KW"/>
</dbReference>
<feature type="transmembrane region" description="Helical" evidence="10">
    <location>
        <begin position="255"/>
        <end position="273"/>
    </location>
</feature>
<dbReference type="InterPro" id="IPR012336">
    <property type="entry name" value="Thioredoxin-like_fold"/>
</dbReference>
<evidence type="ECO:0000256" key="8">
    <source>
        <dbReference type="ARBA" id="ARBA00023157"/>
    </source>
</evidence>
<sequence>MENSFLILKKILRLLDIPFTKGYLEEIVGSHPEQESLLSISDTLKQYKVDSLGLNLTIEKLEQIPLPCIIQIQENGHPFFSVLTKSEIDTVSYLDEKGKIKNTSKEDFGKNWTGVTLLLEKSDKSGEPGFKARQQDAFVFRFLCISLGLISLIGLIAFYQPIFANPNQALVILSLFLIKAIGLFISTVLLWSEVDKGNKAIKDFCTGVENKDCNSVISSFSLPGGISLSIIVFAYFFSGVLFLLLTSFSGSGLQFFGYLSLSGVFIIPISIYYQWAKIKKWCMLCLWISTVLLAEILLSQIFLVNTGSVQFQDLTLFSFLFIGTVVAWLSLKPYFLAKKELQKQKTKLTRFLSNSETFEHFLSGSRSISNNPEGLGILLKGENAKYHVLKVCNPYCGPCANSHPILEELFASGNINLQVIFHPGGEDAIRYKTISHIMAVAAQASQEEIQKALDDWYLPEKKEYEAFAAKYPMNRELKAQEAHIQDMLNWCEQENINYTPTIFINGYELPKAYTVEDLKYILI</sequence>
<keyword evidence="5 10" id="KW-1133">Transmembrane helix</keyword>
<dbReference type="InterPro" id="IPR005074">
    <property type="entry name" value="Peptidase_C39"/>
</dbReference>
<dbReference type="AlphaFoldDB" id="A0A2P8E4T6"/>
<keyword evidence="3 10" id="KW-0812">Transmembrane</keyword>
<name>A0A2P8E4T6_9BACT</name>
<dbReference type="Pfam" id="PF03412">
    <property type="entry name" value="Peptidase_C39"/>
    <property type="match status" value="1"/>
</dbReference>
<keyword evidence="9" id="KW-0676">Redox-active center</keyword>
<evidence type="ECO:0000256" key="1">
    <source>
        <dbReference type="ARBA" id="ARBA00004141"/>
    </source>
</evidence>
<protein>
    <submittedName>
        <fullName evidence="12">Thioredoxin-like protein</fullName>
    </submittedName>
</protein>
<evidence type="ECO:0000259" key="11">
    <source>
        <dbReference type="PROSITE" id="PS50990"/>
    </source>
</evidence>
<evidence type="ECO:0000256" key="10">
    <source>
        <dbReference type="SAM" id="Phobius"/>
    </source>
</evidence>
<dbReference type="GO" id="GO:0005524">
    <property type="term" value="F:ATP binding"/>
    <property type="evidence" value="ECO:0007669"/>
    <property type="project" value="InterPro"/>
</dbReference>
<keyword evidence="4" id="KW-0874">Quinone</keyword>
<dbReference type="InterPro" id="IPR038354">
    <property type="entry name" value="VKOR_sf"/>
</dbReference>
<dbReference type="Pfam" id="PF13462">
    <property type="entry name" value="Thioredoxin_4"/>
    <property type="match status" value="1"/>
</dbReference>
<dbReference type="EMBL" id="PYGF01000005">
    <property type="protein sequence ID" value="PSL04471.1"/>
    <property type="molecule type" value="Genomic_DNA"/>
</dbReference>
<dbReference type="InterPro" id="IPR036249">
    <property type="entry name" value="Thioredoxin-like_sf"/>
</dbReference>
<evidence type="ECO:0000256" key="6">
    <source>
        <dbReference type="ARBA" id="ARBA00023002"/>
    </source>
</evidence>
<evidence type="ECO:0000256" key="9">
    <source>
        <dbReference type="ARBA" id="ARBA00023284"/>
    </source>
</evidence>
<dbReference type="CDD" id="cd02972">
    <property type="entry name" value="DsbA_family"/>
    <property type="match status" value="1"/>
</dbReference>
<comment type="similarity">
    <text evidence="2">Belongs to the VKOR family.</text>
</comment>
<keyword evidence="8" id="KW-1015">Disulfide bond</keyword>
<feature type="domain" description="Peptidase C39" evidence="11">
    <location>
        <begin position="2"/>
        <end position="119"/>
    </location>
</feature>
<dbReference type="Proteomes" id="UP000240708">
    <property type="component" value="Unassembled WGS sequence"/>
</dbReference>
<comment type="subcellular location">
    <subcellularLocation>
        <location evidence="1">Membrane</location>
        <topology evidence="1">Multi-pass membrane protein</topology>
    </subcellularLocation>
</comment>
<feature type="transmembrane region" description="Helical" evidence="10">
    <location>
        <begin position="285"/>
        <end position="304"/>
    </location>
</feature>
<gene>
    <name evidence="12" type="ORF">CLV48_105215</name>
</gene>
<dbReference type="GO" id="GO:0008233">
    <property type="term" value="F:peptidase activity"/>
    <property type="evidence" value="ECO:0007669"/>
    <property type="project" value="InterPro"/>
</dbReference>
<dbReference type="OrthoDB" id="1100563at2"/>
<dbReference type="Gene3D" id="1.20.1440.130">
    <property type="entry name" value="VKOR domain"/>
    <property type="match status" value="1"/>
</dbReference>
<accession>A0A2P8E4T6</accession>
<keyword evidence="13" id="KW-1185">Reference proteome</keyword>
<dbReference type="SUPFAM" id="SSF52833">
    <property type="entry name" value="Thioredoxin-like"/>
    <property type="match status" value="1"/>
</dbReference>
<evidence type="ECO:0000256" key="3">
    <source>
        <dbReference type="ARBA" id="ARBA00022692"/>
    </source>
</evidence>
<dbReference type="CDD" id="cd12921">
    <property type="entry name" value="VKOR_4"/>
    <property type="match status" value="1"/>
</dbReference>
<evidence type="ECO:0000256" key="4">
    <source>
        <dbReference type="ARBA" id="ARBA00022719"/>
    </source>
</evidence>
<dbReference type="GO" id="GO:0006508">
    <property type="term" value="P:proteolysis"/>
    <property type="evidence" value="ECO:0007669"/>
    <property type="project" value="InterPro"/>
</dbReference>
<dbReference type="Gene3D" id="3.90.70.10">
    <property type="entry name" value="Cysteine proteinases"/>
    <property type="match status" value="1"/>
</dbReference>
<comment type="caution">
    <text evidence="12">The sequence shown here is derived from an EMBL/GenBank/DDBJ whole genome shotgun (WGS) entry which is preliminary data.</text>
</comment>
<evidence type="ECO:0000256" key="7">
    <source>
        <dbReference type="ARBA" id="ARBA00023136"/>
    </source>
</evidence>
<feature type="transmembrane region" description="Helical" evidence="10">
    <location>
        <begin position="316"/>
        <end position="337"/>
    </location>
</feature>
<dbReference type="RefSeq" id="WP_106567372.1">
    <property type="nucleotide sequence ID" value="NZ_PYGF01000005.1"/>
</dbReference>
<dbReference type="GO" id="GO:0016020">
    <property type="term" value="C:membrane"/>
    <property type="evidence" value="ECO:0007669"/>
    <property type="project" value="UniProtKB-SubCell"/>
</dbReference>
<proteinExistence type="inferred from homology"/>